<dbReference type="Gene3D" id="3.30.360.10">
    <property type="entry name" value="Dihydrodipicolinate Reductase, domain 2"/>
    <property type="match status" value="1"/>
</dbReference>
<protein>
    <submittedName>
        <fullName evidence="3">Dehydrogenase</fullName>
    </submittedName>
</protein>
<dbReference type="RefSeq" id="WP_266279254.1">
    <property type="nucleotide sequence ID" value="NZ_JAPKNF010000001.1"/>
</dbReference>
<comment type="caution">
    <text evidence="3">The sequence shown here is derived from an EMBL/GenBank/DDBJ whole genome shotgun (WGS) entry which is preliminary data.</text>
</comment>
<dbReference type="InterPro" id="IPR036291">
    <property type="entry name" value="NAD(P)-bd_dom_sf"/>
</dbReference>
<keyword evidence="1" id="KW-0560">Oxidoreductase</keyword>
<dbReference type="InterPro" id="IPR000683">
    <property type="entry name" value="Gfo/Idh/MocA-like_OxRdtase_N"/>
</dbReference>
<evidence type="ECO:0000256" key="1">
    <source>
        <dbReference type="ARBA" id="ARBA00023002"/>
    </source>
</evidence>
<keyword evidence="4" id="KW-1185">Reference proteome</keyword>
<accession>A0ABU0M708</accession>
<dbReference type="Proteomes" id="UP001223743">
    <property type="component" value="Unassembled WGS sequence"/>
</dbReference>
<dbReference type="EMBL" id="JAUSWJ010000001">
    <property type="protein sequence ID" value="MDQ0516708.1"/>
    <property type="molecule type" value="Genomic_DNA"/>
</dbReference>
<dbReference type="Gene3D" id="3.40.50.720">
    <property type="entry name" value="NAD(P)-binding Rossmann-like Domain"/>
    <property type="match status" value="1"/>
</dbReference>
<reference evidence="3 4" key="1">
    <citation type="submission" date="2023-07" db="EMBL/GenBank/DDBJ databases">
        <title>Genomic Encyclopedia of Type Strains, Phase IV (KMG-IV): sequencing the most valuable type-strain genomes for metagenomic binning, comparative biology and taxonomic classification.</title>
        <authorList>
            <person name="Goeker M."/>
        </authorList>
    </citation>
    <scope>NUCLEOTIDE SEQUENCE [LARGE SCALE GENOMIC DNA]</scope>
    <source>
        <strain evidence="3 4">B1-1</strain>
    </source>
</reference>
<dbReference type="InterPro" id="IPR050463">
    <property type="entry name" value="Gfo/Idh/MocA_oxidrdct_glycsds"/>
</dbReference>
<dbReference type="Pfam" id="PF01408">
    <property type="entry name" value="GFO_IDH_MocA"/>
    <property type="match status" value="1"/>
</dbReference>
<dbReference type="PANTHER" id="PTHR43818:SF11">
    <property type="entry name" value="BCDNA.GH03377"/>
    <property type="match status" value="1"/>
</dbReference>
<organism evidence="3 4">
    <name type="scientific">Kaistia geumhonensis</name>
    <dbReference type="NCBI Taxonomy" id="410839"/>
    <lineage>
        <taxon>Bacteria</taxon>
        <taxon>Pseudomonadati</taxon>
        <taxon>Pseudomonadota</taxon>
        <taxon>Alphaproteobacteria</taxon>
        <taxon>Hyphomicrobiales</taxon>
        <taxon>Kaistiaceae</taxon>
        <taxon>Kaistia</taxon>
    </lineage>
</organism>
<evidence type="ECO:0000313" key="3">
    <source>
        <dbReference type="EMBL" id="MDQ0516708.1"/>
    </source>
</evidence>
<evidence type="ECO:0000313" key="4">
    <source>
        <dbReference type="Proteomes" id="UP001223743"/>
    </source>
</evidence>
<proteinExistence type="predicted"/>
<feature type="domain" description="Gfo/Idh/MocA-like oxidoreductase N-terminal" evidence="2">
    <location>
        <begin position="16"/>
        <end position="135"/>
    </location>
</feature>
<sequence length="368" mass="40677">MPIEGGASPAREKPVKLGYVGCGFIAQHIHLPNFASLPECDFVALAEVRPKLGKAVADHYRIPRVYASHMELAADPEIEAVAVSADYALQGAIAADLLRAGKDVFMEKPMAVSVKQAETILAAEAEGGGRLMVGYMKRFDPANLLMRETVRGWRESGDKGRLLYLRAHGFCGNWTAGRDRTTILSSDEPMPPVPREGLLPDWVPESFAGKYIGYLQQYTHNINLAMFVLDVTDPAEMVVKAVELDEDGMTGVVVLELGGTRVTVESAQTKFHAWEEHTQVYFEGGWVHAWSPTLFANPGNPRIEIYEGGENASYRYPIPQPIAAWHFREEARHFLEAVRSRAPFGSPGSIAFNDAKLLEDIYRRHVAA</sequence>
<evidence type="ECO:0000259" key="2">
    <source>
        <dbReference type="Pfam" id="PF01408"/>
    </source>
</evidence>
<dbReference type="PANTHER" id="PTHR43818">
    <property type="entry name" value="BCDNA.GH03377"/>
    <property type="match status" value="1"/>
</dbReference>
<gene>
    <name evidence="3" type="ORF">QO015_002321</name>
</gene>
<dbReference type="SUPFAM" id="SSF51735">
    <property type="entry name" value="NAD(P)-binding Rossmann-fold domains"/>
    <property type="match status" value="1"/>
</dbReference>
<name>A0ABU0M708_9HYPH</name>